<dbReference type="InParanoid" id="K1Q6U5"/>
<protein>
    <submittedName>
        <fullName evidence="1">Uncharacterized protein</fullName>
    </submittedName>
</protein>
<gene>
    <name evidence="1" type="ORF">CGI_10021140</name>
</gene>
<organism evidence="1">
    <name type="scientific">Magallana gigas</name>
    <name type="common">Pacific oyster</name>
    <name type="synonym">Crassostrea gigas</name>
    <dbReference type="NCBI Taxonomy" id="29159"/>
    <lineage>
        <taxon>Eukaryota</taxon>
        <taxon>Metazoa</taxon>
        <taxon>Spiralia</taxon>
        <taxon>Lophotrochozoa</taxon>
        <taxon>Mollusca</taxon>
        <taxon>Bivalvia</taxon>
        <taxon>Autobranchia</taxon>
        <taxon>Pteriomorphia</taxon>
        <taxon>Ostreida</taxon>
        <taxon>Ostreoidea</taxon>
        <taxon>Ostreidae</taxon>
        <taxon>Magallana</taxon>
    </lineage>
</organism>
<dbReference type="HOGENOM" id="CLU_2560533_0_0_1"/>
<proteinExistence type="predicted"/>
<accession>K1Q6U5</accession>
<name>K1Q6U5_MAGGI</name>
<reference evidence="1" key="1">
    <citation type="journal article" date="2012" name="Nature">
        <title>The oyster genome reveals stress adaptation and complexity of shell formation.</title>
        <authorList>
            <person name="Zhang G."/>
            <person name="Fang X."/>
            <person name="Guo X."/>
            <person name="Li L."/>
            <person name="Luo R."/>
            <person name="Xu F."/>
            <person name="Yang P."/>
            <person name="Zhang L."/>
            <person name="Wang X."/>
            <person name="Qi H."/>
            <person name="Xiong Z."/>
            <person name="Que H."/>
            <person name="Xie Y."/>
            <person name="Holland P.W."/>
            <person name="Paps J."/>
            <person name="Zhu Y."/>
            <person name="Wu F."/>
            <person name="Chen Y."/>
            <person name="Wang J."/>
            <person name="Peng C."/>
            <person name="Meng J."/>
            <person name="Yang L."/>
            <person name="Liu J."/>
            <person name="Wen B."/>
            <person name="Zhang N."/>
            <person name="Huang Z."/>
            <person name="Zhu Q."/>
            <person name="Feng Y."/>
            <person name="Mount A."/>
            <person name="Hedgecock D."/>
            <person name="Xu Z."/>
            <person name="Liu Y."/>
            <person name="Domazet-Loso T."/>
            <person name="Du Y."/>
            <person name="Sun X."/>
            <person name="Zhang S."/>
            <person name="Liu B."/>
            <person name="Cheng P."/>
            <person name="Jiang X."/>
            <person name="Li J."/>
            <person name="Fan D."/>
            <person name="Wang W."/>
            <person name="Fu W."/>
            <person name="Wang T."/>
            <person name="Wang B."/>
            <person name="Zhang J."/>
            <person name="Peng Z."/>
            <person name="Li Y."/>
            <person name="Li N."/>
            <person name="Wang J."/>
            <person name="Chen M."/>
            <person name="He Y."/>
            <person name="Tan F."/>
            <person name="Song X."/>
            <person name="Zheng Q."/>
            <person name="Huang R."/>
            <person name="Yang H."/>
            <person name="Du X."/>
            <person name="Chen L."/>
            <person name="Yang M."/>
            <person name="Gaffney P.M."/>
            <person name="Wang S."/>
            <person name="Luo L."/>
            <person name="She Z."/>
            <person name="Ming Y."/>
            <person name="Huang W."/>
            <person name="Zhang S."/>
            <person name="Huang B."/>
            <person name="Zhang Y."/>
            <person name="Qu T."/>
            <person name="Ni P."/>
            <person name="Miao G."/>
            <person name="Wang J."/>
            <person name="Wang Q."/>
            <person name="Steinberg C.E."/>
            <person name="Wang H."/>
            <person name="Li N."/>
            <person name="Qian L."/>
            <person name="Zhang G."/>
            <person name="Li Y."/>
            <person name="Yang H."/>
            <person name="Liu X."/>
            <person name="Wang J."/>
            <person name="Yin Y."/>
            <person name="Wang J."/>
        </authorList>
    </citation>
    <scope>NUCLEOTIDE SEQUENCE [LARGE SCALE GENOMIC DNA]</scope>
    <source>
        <strain evidence="1">05x7-T-G4-1.051#20</strain>
    </source>
</reference>
<dbReference type="EMBL" id="JH823245">
    <property type="protein sequence ID" value="EKC32487.1"/>
    <property type="molecule type" value="Genomic_DNA"/>
</dbReference>
<sequence length="82" mass="9056">MVDTLLAEYEWEFYTLSAGADTGFVVRGAWIKLLRQGVWGPPWVQGAKPPEAPGFSCILKPILGRSPKFRALGEFDAATIMK</sequence>
<evidence type="ECO:0000313" key="1">
    <source>
        <dbReference type="EMBL" id="EKC32487.1"/>
    </source>
</evidence>
<dbReference type="AlphaFoldDB" id="K1Q6U5"/>